<dbReference type="GO" id="GO:0051601">
    <property type="term" value="P:exocyst localization"/>
    <property type="evidence" value="ECO:0007669"/>
    <property type="project" value="TreeGrafter"/>
</dbReference>
<dbReference type="InterPro" id="IPR042532">
    <property type="entry name" value="EXOC3/Sec6_C"/>
</dbReference>
<dbReference type="Proteomes" id="UP000324632">
    <property type="component" value="Chromosome 8"/>
</dbReference>
<comment type="caution">
    <text evidence="3">The sequence shown here is derived from an EMBL/GenBank/DDBJ whole genome shotgun (WGS) entry which is preliminary data.</text>
</comment>
<comment type="similarity">
    <text evidence="1">Belongs to the SEC6 family.</text>
</comment>
<dbReference type="GO" id="GO:0006887">
    <property type="term" value="P:exocytosis"/>
    <property type="evidence" value="ECO:0007669"/>
    <property type="project" value="InterPro"/>
</dbReference>
<sequence>MMCLLLIGSTQAFSNSGLIRLMHGKMAESGRDEADGDNEVNDTSTLDADALQTKFLKNGEKQTESPVKEKFIKSIRASLRMVNPLTSKNKRPEDTNNDSSQTLDSQLRLPKSPNSAVTITDNLVKRGGKFKQSLGLGTKKNKQEHLEPVTEVLPDESRPEVTDRVREEIRDTYSLPEIPTVPLSVMEINKLIETDVLEDAYVNLLSLRLELQKERQTLDKEDCPIELAHKEKDLQLLYKTLRNKMSDIVRSSSTHNKEMLVYVAYIILEEEKRREEPGALPGWRESWRDALRDGVRDTLKKVHLDSREKNMSWLAVHLGLLGKAIVEDLTRVKTELLNSYPQDFNVFETCISCHHDVVEEHLKGLLEEVTELKDYYALLDFIIHRYPSEKIMGSNVLQPEMNVEWKKLPLNKDFLNQIKTKYCSRLQIDMRASLERIIQLESEEMWENRRKPTIDEGLYSSHIDMDIWTNIKGHVQGSSRIDVNLKEKVVRSCLEDLKIFPKREHMEGYKDSCLIPLEEVNKEIDGLTSRLRQTLMENFKTDVKAFVNEAHFFVVKEYISQLMKNNYSCKNQKNESAASKITSQWAELKEIFQDMNSTLDYLHPVGNQLSKIVGCKKSEIKNNLQPLVENYPDIRKSHMSAVLYFRGVIRGRDKHIVLERLMELKRSITNEENKEQVLFTEIQAAVNTDCFPGSPFTCLSFMVPDS</sequence>
<proteinExistence type="inferred from homology"/>
<feature type="region of interest" description="Disordered" evidence="2">
    <location>
        <begin position="82"/>
        <end position="113"/>
    </location>
</feature>
<name>A0A5A9P6Y4_9TELE</name>
<dbReference type="Pfam" id="PF06046">
    <property type="entry name" value="Sec6"/>
    <property type="match status" value="2"/>
</dbReference>
<dbReference type="GO" id="GO:0000145">
    <property type="term" value="C:exocyst"/>
    <property type="evidence" value="ECO:0007669"/>
    <property type="project" value="InterPro"/>
</dbReference>
<evidence type="ECO:0000256" key="2">
    <source>
        <dbReference type="SAM" id="MobiDB-lite"/>
    </source>
</evidence>
<reference evidence="3 4" key="1">
    <citation type="journal article" date="2019" name="Mol. Ecol. Resour.">
        <title>Chromosome-level genome assembly of Triplophysa tibetana, a fish adapted to the harsh high-altitude environment of the Tibetan Plateau.</title>
        <authorList>
            <person name="Yang X."/>
            <person name="Liu H."/>
            <person name="Ma Z."/>
            <person name="Zou Y."/>
            <person name="Zou M."/>
            <person name="Mao Y."/>
            <person name="Li X."/>
            <person name="Wang H."/>
            <person name="Chen T."/>
            <person name="Wang W."/>
            <person name="Yang R."/>
        </authorList>
    </citation>
    <scope>NUCLEOTIDE SEQUENCE [LARGE SCALE GENOMIC DNA]</scope>
    <source>
        <strain evidence="3">TTIB1903HZAU</strain>
        <tissue evidence="3">Muscle</tissue>
    </source>
</reference>
<dbReference type="GO" id="GO:0000149">
    <property type="term" value="F:SNARE binding"/>
    <property type="evidence" value="ECO:0007669"/>
    <property type="project" value="TreeGrafter"/>
</dbReference>
<organism evidence="3 4">
    <name type="scientific">Triplophysa tibetana</name>
    <dbReference type="NCBI Taxonomy" id="1572043"/>
    <lineage>
        <taxon>Eukaryota</taxon>
        <taxon>Metazoa</taxon>
        <taxon>Chordata</taxon>
        <taxon>Craniata</taxon>
        <taxon>Vertebrata</taxon>
        <taxon>Euteleostomi</taxon>
        <taxon>Actinopterygii</taxon>
        <taxon>Neopterygii</taxon>
        <taxon>Teleostei</taxon>
        <taxon>Ostariophysi</taxon>
        <taxon>Cypriniformes</taxon>
        <taxon>Nemacheilidae</taxon>
        <taxon>Triplophysa</taxon>
    </lineage>
</organism>
<gene>
    <name evidence="3" type="ORF">E1301_Tti020841</name>
</gene>
<dbReference type="PANTHER" id="PTHR21292:SF7">
    <property type="entry name" value="EXOCYST COMPLEX COMPONENT 3-LIKE 2"/>
    <property type="match status" value="1"/>
</dbReference>
<dbReference type="EMBL" id="SOYY01000008">
    <property type="protein sequence ID" value="KAA0717710.1"/>
    <property type="molecule type" value="Genomic_DNA"/>
</dbReference>
<evidence type="ECO:0000313" key="4">
    <source>
        <dbReference type="Proteomes" id="UP000324632"/>
    </source>
</evidence>
<dbReference type="Gene3D" id="1.10.357.70">
    <property type="entry name" value="Exocyst complex component Sec6, C-terminal domain"/>
    <property type="match status" value="1"/>
</dbReference>
<evidence type="ECO:0008006" key="5">
    <source>
        <dbReference type="Google" id="ProtNLM"/>
    </source>
</evidence>
<keyword evidence="4" id="KW-1185">Reference proteome</keyword>
<dbReference type="AlphaFoldDB" id="A0A5A9P6Y4"/>
<accession>A0A5A9P6Y4</accession>
<dbReference type="InterPro" id="IPR010326">
    <property type="entry name" value="EXOC3/Sec6"/>
</dbReference>
<evidence type="ECO:0000256" key="1">
    <source>
        <dbReference type="ARBA" id="ARBA00009447"/>
    </source>
</evidence>
<dbReference type="PANTHER" id="PTHR21292">
    <property type="entry name" value="EXOCYST COMPLEX COMPONENT SEC6-RELATED"/>
    <property type="match status" value="1"/>
</dbReference>
<evidence type="ECO:0000313" key="3">
    <source>
        <dbReference type="EMBL" id="KAA0717710.1"/>
    </source>
</evidence>
<protein>
    <recommendedName>
        <fullName evidence="5">Exocyst complex component 3</fullName>
    </recommendedName>
</protein>